<accession>A0AAV7VLL1</accession>
<proteinExistence type="predicted"/>
<sequence>MPGKTRRVCQVKGGELALGSAQEAGLGTAFPIAFKGKGRGKGRGLGRLGRSGCSRQLPKGVRARGEKADDFIDLPGDRDYGNVGEVVDMAPPEGSELNAGGEESSQ</sequence>
<dbReference type="Proteomes" id="UP001066276">
    <property type="component" value="Chromosome 2_1"/>
</dbReference>
<dbReference type="EMBL" id="JANPWB010000003">
    <property type="protein sequence ID" value="KAJ1200919.1"/>
    <property type="molecule type" value="Genomic_DNA"/>
</dbReference>
<name>A0AAV7VLL1_PLEWA</name>
<dbReference type="AlphaFoldDB" id="A0AAV7VLL1"/>
<evidence type="ECO:0000256" key="1">
    <source>
        <dbReference type="SAM" id="MobiDB-lite"/>
    </source>
</evidence>
<evidence type="ECO:0000313" key="2">
    <source>
        <dbReference type="EMBL" id="KAJ1200919.1"/>
    </source>
</evidence>
<evidence type="ECO:0000313" key="3">
    <source>
        <dbReference type="Proteomes" id="UP001066276"/>
    </source>
</evidence>
<organism evidence="2 3">
    <name type="scientific">Pleurodeles waltl</name>
    <name type="common">Iberian ribbed newt</name>
    <dbReference type="NCBI Taxonomy" id="8319"/>
    <lineage>
        <taxon>Eukaryota</taxon>
        <taxon>Metazoa</taxon>
        <taxon>Chordata</taxon>
        <taxon>Craniata</taxon>
        <taxon>Vertebrata</taxon>
        <taxon>Euteleostomi</taxon>
        <taxon>Amphibia</taxon>
        <taxon>Batrachia</taxon>
        <taxon>Caudata</taxon>
        <taxon>Salamandroidea</taxon>
        <taxon>Salamandridae</taxon>
        <taxon>Pleurodelinae</taxon>
        <taxon>Pleurodeles</taxon>
    </lineage>
</organism>
<feature type="region of interest" description="Disordered" evidence="1">
    <location>
        <begin position="39"/>
        <end position="106"/>
    </location>
</feature>
<keyword evidence="3" id="KW-1185">Reference proteome</keyword>
<gene>
    <name evidence="2" type="ORF">NDU88_004740</name>
</gene>
<protein>
    <submittedName>
        <fullName evidence="2">Uncharacterized protein</fullName>
    </submittedName>
</protein>
<comment type="caution">
    <text evidence="2">The sequence shown here is derived from an EMBL/GenBank/DDBJ whole genome shotgun (WGS) entry which is preliminary data.</text>
</comment>
<reference evidence="2" key="1">
    <citation type="journal article" date="2022" name="bioRxiv">
        <title>Sequencing and chromosome-scale assembly of the giantPleurodeles waltlgenome.</title>
        <authorList>
            <person name="Brown T."/>
            <person name="Elewa A."/>
            <person name="Iarovenko S."/>
            <person name="Subramanian E."/>
            <person name="Araus A.J."/>
            <person name="Petzold A."/>
            <person name="Susuki M."/>
            <person name="Suzuki K.-i.T."/>
            <person name="Hayashi T."/>
            <person name="Toyoda A."/>
            <person name="Oliveira C."/>
            <person name="Osipova E."/>
            <person name="Leigh N.D."/>
            <person name="Simon A."/>
            <person name="Yun M.H."/>
        </authorList>
    </citation>
    <scope>NUCLEOTIDE SEQUENCE</scope>
    <source>
        <strain evidence="2">20211129_DDA</strain>
        <tissue evidence="2">Liver</tissue>
    </source>
</reference>
<feature type="compositionally biased region" description="Basic and acidic residues" evidence="1">
    <location>
        <begin position="63"/>
        <end position="80"/>
    </location>
</feature>